<sequence length="62" mass="7174">MGRYRRWNCRRHIINGSIKKILGIVLAVLGVIIIIQIIPLKAWIFAIGILLICLGWSLFRIF</sequence>
<keyword evidence="1" id="KW-0472">Membrane</keyword>
<reference evidence="2 3" key="1">
    <citation type="submission" date="2016-10" db="EMBL/GenBank/DDBJ databases">
        <authorList>
            <person name="de Groot N.N."/>
        </authorList>
    </citation>
    <scope>NUCLEOTIDE SEQUENCE [LARGE SCALE GENOMIC DNA]</scope>
    <source>
        <strain evidence="2 3">DSM 21650</strain>
    </source>
</reference>
<feature type="transmembrane region" description="Helical" evidence="1">
    <location>
        <begin position="21"/>
        <end position="38"/>
    </location>
</feature>
<proteinExistence type="predicted"/>
<evidence type="ECO:0000256" key="1">
    <source>
        <dbReference type="SAM" id="Phobius"/>
    </source>
</evidence>
<dbReference type="Pfam" id="PF06055">
    <property type="entry name" value="ExoD"/>
    <property type="match status" value="1"/>
</dbReference>
<dbReference type="RefSeq" id="WP_091729442.1">
    <property type="nucleotide sequence ID" value="NZ_FNQE01000015.1"/>
</dbReference>
<evidence type="ECO:0000313" key="2">
    <source>
        <dbReference type="EMBL" id="SDZ01788.1"/>
    </source>
</evidence>
<keyword evidence="3" id="KW-1185">Reference proteome</keyword>
<gene>
    <name evidence="2" type="ORF">SAMN05660462_01538</name>
</gene>
<dbReference type="STRING" id="415015.SAMN05660462_01538"/>
<dbReference type="AlphaFoldDB" id="A0A1H3PLC9"/>
<dbReference type="EMBL" id="FNQE01000015">
    <property type="protein sequence ID" value="SDZ01788.1"/>
    <property type="molecule type" value="Genomic_DNA"/>
</dbReference>
<dbReference type="Proteomes" id="UP000198625">
    <property type="component" value="Unassembled WGS sequence"/>
</dbReference>
<evidence type="ECO:0000313" key="3">
    <source>
        <dbReference type="Proteomes" id="UP000198625"/>
    </source>
</evidence>
<dbReference type="InterPro" id="IPR010331">
    <property type="entry name" value="ExoD"/>
</dbReference>
<keyword evidence="1" id="KW-0812">Transmembrane</keyword>
<organism evidence="2 3">
    <name type="scientific">Proteiniborus ethanoligenes</name>
    <dbReference type="NCBI Taxonomy" id="415015"/>
    <lineage>
        <taxon>Bacteria</taxon>
        <taxon>Bacillati</taxon>
        <taxon>Bacillota</taxon>
        <taxon>Clostridia</taxon>
        <taxon>Eubacteriales</taxon>
        <taxon>Proteiniborus</taxon>
    </lineage>
</organism>
<accession>A0A1H3PLC9</accession>
<protein>
    <submittedName>
        <fullName evidence="2">Exopolysaccharide synthesis, ExoD</fullName>
    </submittedName>
</protein>
<feature type="transmembrane region" description="Helical" evidence="1">
    <location>
        <begin position="44"/>
        <end position="61"/>
    </location>
</feature>
<name>A0A1H3PLC9_9FIRM</name>
<keyword evidence="1" id="KW-1133">Transmembrane helix</keyword>